<organism evidence="9 10">
    <name type="scientific">Striga hermonthica</name>
    <name type="common">Purple witchweed</name>
    <name type="synonym">Buchnera hermonthica</name>
    <dbReference type="NCBI Taxonomy" id="68872"/>
    <lineage>
        <taxon>Eukaryota</taxon>
        <taxon>Viridiplantae</taxon>
        <taxon>Streptophyta</taxon>
        <taxon>Embryophyta</taxon>
        <taxon>Tracheophyta</taxon>
        <taxon>Spermatophyta</taxon>
        <taxon>Magnoliopsida</taxon>
        <taxon>eudicotyledons</taxon>
        <taxon>Gunneridae</taxon>
        <taxon>Pentapetalae</taxon>
        <taxon>asterids</taxon>
        <taxon>lamiids</taxon>
        <taxon>Lamiales</taxon>
        <taxon>Orobanchaceae</taxon>
        <taxon>Buchnereae</taxon>
        <taxon>Striga</taxon>
    </lineage>
</organism>
<dbReference type="GO" id="GO:0006406">
    <property type="term" value="P:mRNA export from nucleus"/>
    <property type="evidence" value="ECO:0007669"/>
    <property type="project" value="TreeGrafter"/>
</dbReference>
<evidence type="ECO:0000313" key="10">
    <source>
        <dbReference type="Proteomes" id="UP001153555"/>
    </source>
</evidence>
<dbReference type="InterPro" id="IPR057974">
    <property type="entry name" value="NUA/TPR/MLP1-2-like_dom"/>
</dbReference>
<comment type="subcellular location">
    <subcellularLocation>
        <location evidence="1">Nucleus</location>
    </subcellularLocation>
</comment>
<feature type="compositionally biased region" description="Low complexity" evidence="5">
    <location>
        <begin position="1978"/>
        <end position="2003"/>
    </location>
</feature>
<feature type="coiled-coil region" evidence="4">
    <location>
        <begin position="240"/>
        <end position="267"/>
    </location>
</feature>
<feature type="domain" description="NUA/TPR/MLP1-2-like" evidence="8">
    <location>
        <begin position="492"/>
        <end position="599"/>
    </location>
</feature>
<evidence type="ECO:0000259" key="6">
    <source>
        <dbReference type="Pfam" id="PF07926"/>
    </source>
</evidence>
<dbReference type="PANTHER" id="PTHR18898:SF2">
    <property type="entry name" value="NUCLEOPROTEIN TPR"/>
    <property type="match status" value="1"/>
</dbReference>
<feature type="compositionally biased region" description="Polar residues" evidence="5">
    <location>
        <begin position="1650"/>
        <end position="1666"/>
    </location>
</feature>
<evidence type="ECO:0000256" key="1">
    <source>
        <dbReference type="ARBA" id="ARBA00004123"/>
    </source>
</evidence>
<dbReference type="GO" id="GO:0005643">
    <property type="term" value="C:nuclear pore"/>
    <property type="evidence" value="ECO:0007669"/>
    <property type="project" value="TreeGrafter"/>
</dbReference>
<feature type="coiled-coil region" evidence="4">
    <location>
        <begin position="457"/>
        <end position="533"/>
    </location>
</feature>
<feature type="coiled-coil region" evidence="4">
    <location>
        <begin position="81"/>
        <end position="185"/>
    </location>
</feature>
<feature type="compositionally biased region" description="Acidic residues" evidence="5">
    <location>
        <begin position="1797"/>
        <end position="1808"/>
    </location>
</feature>
<feature type="coiled-coil region" evidence="4">
    <location>
        <begin position="1002"/>
        <end position="1047"/>
    </location>
</feature>
<feature type="compositionally biased region" description="Basic residues" evidence="5">
    <location>
        <begin position="2053"/>
        <end position="2067"/>
    </location>
</feature>
<feature type="coiled-coil region" evidence="4">
    <location>
        <begin position="681"/>
        <end position="743"/>
    </location>
</feature>
<feature type="compositionally biased region" description="Basic and acidic residues" evidence="5">
    <location>
        <begin position="1825"/>
        <end position="1837"/>
    </location>
</feature>
<feature type="domain" description="Nucleoprotein TPR/MPL1" evidence="7">
    <location>
        <begin position="171"/>
        <end position="250"/>
    </location>
</feature>
<dbReference type="GO" id="GO:0006606">
    <property type="term" value="P:protein import into nucleus"/>
    <property type="evidence" value="ECO:0007669"/>
    <property type="project" value="InterPro"/>
</dbReference>
<dbReference type="PANTHER" id="PTHR18898">
    <property type="entry name" value="NUCLEOPROTEIN TPR-RELATED"/>
    <property type="match status" value="1"/>
</dbReference>
<evidence type="ECO:0000259" key="7">
    <source>
        <dbReference type="Pfam" id="PF25481"/>
    </source>
</evidence>
<dbReference type="GO" id="GO:0017056">
    <property type="term" value="F:structural constituent of nuclear pore"/>
    <property type="evidence" value="ECO:0007669"/>
    <property type="project" value="TreeGrafter"/>
</dbReference>
<sequence length="2074" mass="234198">MPLFISEEEFGRCSGDAGLVAEKADAFIRELFGQIETVKAEADAAAITLEQTCSLIEQKYVSLTEEHSSLQSQHLELRSSLEQRTSELGQLQTEKQQLRLESIEKDGEIERLTRGASELQKSKRQLMELLEQKDLEVTEKNITIKSYHDKIVNLAENAASKDARVGELEAELGRLQASSSRLLQQEKELLERHNTWLNEELTAKVDSLIQLRKANGELEAEMSSKLMEVENKMKESSTSLLLQKDRVKELEEKLASLETELLSTKDAAAASEARFTAEIATVTKLLDLYKESSEEWSKKAGELEGVIKALETHLNQVESEYESKLQKEVSARKELEKESADLTEKLQTVEAELTNLKKQKDLNHLPLSSFTIEPASNSVDANEAAGDDRAIVPMIPAGVSGTALAASLIRDGWTLAKIYAKYQEAVDALRHEQLGRKQTQAILERVLYEIEEKAGVIMDEREEHEKLIDAYSALDQKLQRSLSEHSVLEMTIQELKASLRKQERDYTVAQKEIVDLQKEVAVLLKECRDVQLRCGSVSRYHDDEMVGGPTVPSLSSSSSEDIISERLLTFKDINGLVEQNVQLRSLLRNLSGQIEEKEAEWKDKHERQLQMLKDETTSKVQAVLQRAEEQSQMIESLHSSVAMYKKLYDEEHKHRTSSTRTQVAAPEQGSREIVVLQDSNHDASRKVQEQASERLKNLEDDLAKSRSDLILLRSERDKLALEAQFAQEKLSRFMKEFEHQREEHNNVIARNVEFSQLIVDYQRKMRESAESFDSANEISRKLTMEVSILKHEKEILQSSEKRASDEVRGLSERVYRLQASLDTMQSAEEMREEARVIERRKQDEYVNKLEREWAEARRQLQEERDNVRNLTRERESSLKNGFRQVEELSKELTTALQSVAAAESRAAVAEVLSIIHISIHCSHYRTNLSNLDCAAYTPVDLFQLLVKFRDEVEKLREEAQASKDHMLQVVKFHFCTSILVFKIYILFPFQYKNIAQVNEDALKQMEVAHESYRKEADEVKKSLESEIQSLRERVSDLESQCKLKTEEALSAVAGKEDAVAGALSEIASLKNDCATKMSQIVLLESQISAFKDDLETEHQRWRTAQDNYERQVILQSETIQELTKTSQALASAQNETSELHKVVDHLKTENVNLKLKWETESSTIEAYKNEADKKYDEVNELNKILHSRLEALHIKLAEKERGTASGSGPHSLTDDDGLQSVVSYLRRSKEIAETEISLLKQEKIRLQSQLEISLKSAEAAQSSLQTERAKSRANLFTEEEFKSLQLQVRELTLLRESNVQLREENRHNFEECQKLREALQNARSEIESLERLIRERDAYLETFRKEMEIVKMEKLNLEKRVEELVEKSKEVSLDDYNRLRDSLQQAQVNLREKDAEMEEVRRQLSEKESVLSNLEKLLSDRQEVVSNLERDLARIRTELNERESRIAELSKIEASLKTEVDKLKQIYSRGRKALTNMQKDRDELTNQKEKLSKELEETKQEMARQIEEAAKQAKVINSADSSSSEQTLKEKEWKIHTLEKSLEKHRDELKKEREDHKREKDKREKIKKTVIESRDVVSQQRTKLIDELKKHQEALRSLQEEVERLKGSGNQIQSEMTNSSILEDFASAYVQAVESFEQVVQPVCGDDLDSSTLSDVPSSDQVSTPATKAPAPSNNPPLSRTNEDKEKRLTLAKSNVKLGRKLVRPSIIRPKEQQQPQGGGDVDMSEADEQPTNSMTVQSVEGQTSLTLASQATTAFGRKRPSASSSSDLQDETLLPEETTPGDVLVPLSKKSKSSEEEQQQQGDEEPPSADPMVEVPDDDVATVNKDEPVDSEKDEAAERDESETGEQQAEELPKSDGPQVPAVEPPAGSDPADESLDKPGEESVLSDDQLRDQTEHDREEGELVGDFIIADSNDDGDEVGPTSTGELLQVDQSPVEPVTVSSSPVGLEAGEIEEEEKNEDESLPEKSAENDQNLLESSSNAAAAVSSANTTITTTNEDASTSSVGPALSPEAGGKPVNSGSSTTINLQERARQRAQMRLQAGMAGANPPSRGRGRVARGRGARGRAGRGQSPG</sequence>
<feature type="domain" description="Nucleoprotein TPR/MLP1-2" evidence="6">
    <location>
        <begin position="1065"/>
        <end position="1192"/>
    </location>
</feature>
<dbReference type="OrthoDB" id="343070at2759"/>
<evidence type="ECO:0000259" key="8">
    <source>
        <dbReference type="Pfam" id="PF25785"/>
    </source>
</evidence>
<feature type="compositionally biased region" description="Low complexity" evidence="5">
    <location>
        <begin position="1743"/>
        <end position="1755"/>
    </location>
</feature>
<reference evidence="9" key="1">
    <citation type="submission" date="2019-12" db="EMBL/GenBank/DDBJ databases">
        <authorList>
            <person name="Scholes J."/>
        </authorList>
    </citation>
    <scope>NUCLEOTIDE SEQUENCE</scope>
</reference>
<protein>
    <submittedName>
        <fullName evidence="9">Nuclear-pore anchor</fullName>
    </submittedName>
</protein>
<evidence type="ECO:0000256" key="3">
    <source>
        <dbReference type="ARBA" id="ARBA00023242"/>
    </source>
</evidence>
<accession>A0A9N7NRX2</accession>
<keyword evidence="2 4" id="KW-0175">Coiled coil</keyword>
<proteinExistence type="predicted"/>
<dbReference type="InterPro" id="IPR057577">
    <property type="entry name" value="Nucleoprot-TPR/MLP1_dom"/>
</dbReference>
<feature type="compositionally biased region" description="Low complexity" evidence="5">
    <location>
        <begin position="1934"/>
        <end position="1950"/>
    </location>
</feature>
<keyword evidence="3" id="KW-0539">Nucleus</keyword>
<feature type="compositionally biased region" description="Polar residues" evidence="5">
    <location>
        <begin position="1730"/>
        <end position="1742"/>
    </location>
</feature>
<dbReference type="Pfam" id="PF25785">
    <property type="entry name" value="TPR"/>
    <property type="match status" value="1"/>
</dbReference>
<feature type="coiled-coil region" evidence="4">
    <location>
        <begin position="846"/>
        <end position="905"/>
    </location>
</feature>
<keyword evidence="10" id="KW-1185">Reference proteome</keyword>
<feature type="region of interest" description="Disordered" evidence="5">
    <location>
        <begin position="1646"/>
        <end position="2074"/>
    </location>
</feature>
<evidence type="ECO:0000256" key="4">
    <source>
        <dbReference type="SAM" id="Coils"/>
    </source>
</evidence>
<dbReference type="Pfam" id="PF07926">
    <property type="entry name" value="TPR_MLP1_2"/>
    <property type="match status" value="1"/>
</dbReference>
<name>A0A9N7NRX2_STRHE</name>
<feature type="compositionally biased region" description="Low complexity" evidence="5">
    <location>
        <begin position="2035"/>
        <end position="2045"/>
    </location>
</feature>
<evidence type="ECO:0000256" key="2">
    <source>
        <dbReference type="ARBA" id="ARBA00023054"/>
    </source>
</evidence>
<evidence type="ECO:0000256" key="5">
    <source>
        <dbReference type="SAM" id="MobiDB-lite"/>
    </source>
</evidence>
<feature type="compositionally biased region" description="Acidic residues" evidence="5">
    <location>
        <begin position="1951"/>
        <end position="1963"/>
    </location>
</feature>
<dbReference type="Proteomes" id="UP001153555">
    <property type="component" value="Unassembled WGS sequence"/>
</dbReference>
<comment type="caution">
    <text evidence="9">The sequence shown here is derived from an EMBL/GenBank/DDBJ whole genome shotgun (WGS) entry which is preliminary data.</text>
</comment>
<feature type="coiled-coil region" evidence="4">
    <location>
        <begin position="1312"/>
        <end position="1615"/>
    </location>
</feature>
<evidence type="ECO:0000313" key="9">
    <source>
        <dbReference type="EMBL" id="CAA0836558.1"/>
    </source>
</evidence>
<dbReference type="InterPro" id="IPR012929">
    <property type="entry name" value="Nucleoprot-TPR/MLP1-2_dom"/>
</dbReference>
<feature type="coiled-coil region" evidence="4">
    <location>
        <begin position="300"/>
        <end position="359"/>
    </location>
</feature>
<feature type="compositionally biased region" description="Polar residues" evidence="5">
    <location>
        <begin position="1922"/>
        <end position="1933"/>
    </location>
</feature>
<gene>
    <name evidence="9" type="ORF">SHERM_03635</name>
</gene>
<feature type="compositionally biased region" description="Basic and acidic residues" evidence="5">
    <location>
        <begin position="1889"/>
        <end position="1902"/>
    </location>
</feature>
<dbReference type="Pfam" id="PF25481">
    <property type="entry name" value="Nucleoprot-TPR"/>
    <property type="match status" value="1"/>
</dbReference>
<dbReference type="EMBL" id="CACSLK010030184">
    <property type="protein sequence ID" value="CAA0836558.1"/>
    <property type="molecule type" value="Genomic_DNA"/>
</dbReference>